<keyword evidence="1" id="KW-0802">TPR repeat</keyword>
<dbReference type="Gene3D" id="1.25.40.10">
    <property type="entry name" value="Tetratricopeptide repeat domain"/>
    <property type="match status" value="1"/>
</dbReference>
<reference evidence="3" key="1">
    <citation type="submission" date="2016-10" db="EMBL/GenBank/DDBJ databases">
        <authorList>
            <person name="Varghese N."/>
            <person name="Submissions S."/>
        </authorList>
    </citation>
    <scope>NUCLEOTIDE SEQUENCE [LARGE SCALE GENOMIC DNA]</scope>
    <source>
        <strain evidence="3">DSM 18168</strain>
    </source>
</reference>
<evidence type="ECO:0000313" key="3">
    <source>
        <dbReference type="Proteomes" id="UP000242496"/>
    </source>
</evidence>
<dbReference type="STRING" id="351659.SAMN05421784_11212"/>
<dbReference type="EMBL" id="FPBJ01000012">
    <property type="protein sequence ID" value="SFU56932.1"/>
    <property type="molecule type" value="Genomic_DNA"/>
</dbReference>
<dbReference type="InterPro" id="IPR019734">
    <property type="entry name" value="TPR_rpt"/>
</dbReference>
<sequence length="160" mass="18130">MIRKSIVIWSIVCFSLLTGCAEHSARRGQKIVAIETRLQLGKAYLVERDLPAAKYHFQKILLAEPRHPEAHLGMALHEQYAGRPETASQHYRMAMQYAAGSDTVVHHYHAFLCEQKQYEEAKELVTGSVESNIYSIDFKLQRGSNETNSPEHSSLCDKGE</sequence>
<dbReference type="PROSITE" id="PS50005">
    <property type="entry name" value="TPR"/>
    <property type="match status" value="1"/>
</dbReference>
<name>A0A1I7H8D1_9GAMM</name>
<evidence type="ECO:0000313" key="2">
    <source>
        <dbReference type="EMBL" id="SFU56932.1"/>
    </source>
</evidence>
<dbReference type="PROSITE" id="PS51257">
    <property type="entry name" value="PROKAR_LIPOPROTEIN"/>
    <property type="match status" value="1"/>
</dbReference>
<dbReference type="InterPro" id="IPR011990">
    <property type="entry name" value="TPR-like_helical_dom_sf"/>
</dbReference>
<dbReference type="AlphaFoldDB" id="A0A1I7H8D1"/>
<accession>A0A1I7H8D1</accession>
<dbReference type="Proteomes" id="UP000242496">
    <property type="component" value="Unassembled WGS sequence"/>
</dbReference>
<dbReference type="SUPFAM" id="SSF48452">
    <property type="entry name" value="TPR-like"/>
    <property type="match status" value="1"/>
</dbReference>
<dbReference type="RefSeq" id="WP_245759019.1">
    <property type="nucleotide sequence ID" value="NZ_CAWRBG010000081.1"/>
</dbReference>
<organism evidence="2 3">
    <name type="scientific">Xenorhabdus koppenhoeferi</name>
    <dbReference type="NCBI Taxonomy" id="351659"/>
    <lineage>
        <taxon>Bacteria</taxon>
        <taxon>Pseudomonadati</taxon>
        <taxon>Pseudomonadota</taxon>
        <taxon>Gammaproteobacteria</taxon>
        <taxon>Enterobacterales</taxon>
        <taxon>Morganellaceae</taxon>
        <taxon>Xenorhabdus</taxon>
    </lineage>
</organism>
<gene>
    <name evidence="2" type="ORF">SAMN05421784_11212</name>
</gene>
<keyword evidence="3" id="KW-1185">Reference proteome</keyword>
<feature type="repeat" description="TPR" evidence="1">
    <location>
        <begin position="34"/>
        <end position="67"/>
    </location>
</feature>
<evidence type="ECO:0000256" key="1">
    <source>
        <dbReference type="PROSITE-ProRule" id="PRU00339"/>
    </source>
</evidence>
<proteinExistence type="predicted"/>
<protein>
    <submittedName>
        <fullName evidence="2">Type IV pilus assembly protein PilF</fullName>
    </submittedName>
</protein>